<dbReference type="AlphaFoldDB" id="A0A9P9DCF5"/>
<reference evidence="3" key="1">
    <citation type="journal article" date="2021" name="Nat. Commun.">
        <title>Genetic determinants of endophytism in the Arabidopsis root mycobiome.</title>
        <authorList>
            <person name="Mesny F."/>
            <person name="Miyauchi S."/>
            <person name="Thiergart T."/>
            <person name="Pickel B."/>
            <person name="Atanasova L."/>
            <person name="Karlsson M."/>
            <person name="Huettel B."/>
            <person name="Barry K.W."/>
            <person name="Haridas S."/>
            <person name="Chen C."/>
            <person name="Bauer D."/>
            <person name="Andreopoulos W."/>
            <person name="Pangilinan J."/>
            <person name="LaButti K."/>
            <person name="Riley R."/>
            <person name="Lipzen A."/>
            <person name="Clum A."/>
            <person name="Drula E."/>
            <person name="Henrissat B."/>
            <person name="Kohler A."/>
            <person name="Grigoriev I.V."/>
            <person name="Martin F.M."/>
            <person name="Hacquard S."/>
        </authorList>
    </citation>
    <scope>NUCLEOTIDE SEQUENCE</scope>
    <source>
        <strain evidence="3">MPI-CAGE-AT-0147</strain>
    </source>
</reference>
<evidence type="ECO:0000313" key="4">
    <source>
        <dbReference type="Proteomes" id="UP000738349"/>
    </source>
</evidence>
<dbReference type="PRINTS" id="PR00081">
    <property type="entry name" value="GDHRDH"/>
</dbReference>
<evidence type="ECO:0000256" key="2">
    <source>
        <dbReference type="ARBA" id="ARBA00023002"/>
    </source>
</evidence>
<dbReference type="OrthoDB" id="191139at2759"/>
<evidence type="ECO:0000313" key="3">
    <source>
        <dbReference type="EMBL" id="KAH7116452.1"/>
    </source>
</evidence>
<accession>A0A9P9DCF5</accession>
<dbReference type="Proteomes" id="UP000738349">
    <property type="component" value="Unassembled WGS sequence"/>
</dbReference>
<comment type="caution">
    <text evidence="3">The sequence shown here is derived from an EMBL/GenBank/DDBJ whole genome shotgun (WGS) entry which is preliminary data.</text>
</comment>
<dbReference type="EMBL" id="JAGMUV010000029">
    <property type="protein sequence ID" value="KAH7116452.1"/>
    <property type="molecule type" value="Genomic_DNA"/>
</dbReference>
<dbReference type="PANTHER" id="PTHR24320">
    <property type="entry name" value="RETINOL DEHYDROGENASE"/>
    <property type="match status" value="1"/>
</dbReference>
<dbReference type="Gene3D" id="3.40.50.720">
    <property type="entry name" value="NAD(P)-binding Rossmann-like Domain"/>
    <property type="match status" value="1"/>
</dbReference>
<name>A0A9P9DCF5_9HYPO</name>
<sequence length="344" mass="37007">MSRYAAAHANPQGPGDARPTALEIVEDEGLVGKLSNKVALVTGANSGIGLETARALHATGATVFLAARDSTKGQQALDSILNGPGPKSEAPIYTLKLRLDSLESVRAAAKSFLSQSAKPKLHLLILNAGVMATPEGRTEDNFETQLGTNHLGHFLLFQLLKPTLLSSTSPESSFQARVVLLASMGHRAGPVRFHDLNFETEAYDPMLAYGQSKTANIYTANEIERRYGSQGLHSLSVHPGIILTDLGRHFTNDQMAALDWGESVQKGMKSIPQGAATTIYAALSKDWEGRGGRYLSNCAEELPIEPDTDYASGEDGYASWAYDGEKSARLWDLSYKLVGLEDST</sequence>
<protein>
    <submittedName>
        <fullName evidence="3">Short-chain dehydrogenase</fullName>
    </submittedName>
</protein>
<proteinExistence type="inferred from homology"/>
<dbReference type="InterPro" id="IPR036291">
    <property type="entry name" value="NAD(P)-bd_dom_sf"/>
</dbReference>
<keyword evidence="2" id="KW-0560">Oxidoreductase</keyword>
<comment type="similarity">
    <text evidence="1">Belongs to the short-chain dehydrogenases/reductases (SDR) family.</text>
</comment>
<dbReference type="Pfam" id="PF00106">
    <property type="entry name" value="adh_short"/>
    <property type="match status" value="1"/>
</dbReference>
<evidence type="ECO:0000256" key="1">
    <source>
        <dbReference type="ARBA" id="ARBA00006484"/>
    </source>
</evidence>
<keyword evidence="4" id="KW-1185">Reference proteome</keyword>
<gene>
    <name evidence="3" type="ORF">EDB81DRAFT_767470</name>
</gene>
<dbReference type="InterPro" id="IPR002347">
    <property type="entry name" value="SDR_fam"/>
</dbReference>
<dbReference type="SUPFAM" id="SSF51735">
    <property type="entry name" value="NAD(P)-binding Rossmann-fold domains"/>
    <property type="match status" value="1"/>
</dbReference>
<dbReference type="PANTHER" id="PTHR24320:SF272">
    <property type="entry name" value="NAD(P)-BINDING ROSSMANN-FOLD SUPERFAMILY PROTEIN"/>
    <property type="match status" value="1"/>
</dbReference>
<organism evidence="3 4">
    <name type="scientific">Dactylonectria macrodidyma</name>
    <dbReference type="NCBI Taxonomy" id="307937"/>
    <lineage>
        <taxon>Eukaryota</taxon>
        <taxon>Fungi</taxon>
        <taxon>Dikarya</taxon>
        <taxon>Ascomycota</taxon>
        <taxon>Pezizomycotina</taxon>
        <taxon>Sordariomycetes</taxon>
        <taxon>Hypocreomycetidae</taxon>
        <taxon>Hypocreales</taxon>
        <taxon>Nectriaceae</taxon>
        <taxon>Dactylonectria</taxon>
    </lineage>
</organism>
<dbReference type="GO" id="GO:0016491">
    <property type="term" value="F:oxidoreductase activity"/>
    <property type="evidence" value="ECO:0007669"/>
    <property type="project" value="UniProtKB-KW"/>
</dbReference>